<feature type="transmembrane region" description="Helical" evidence="1">
    <location>
        <begin position="30"/>
        <end position="50"/>
    </location>
</feature>
<evidence type="ECO:0000313" key="2">
    <source>
        <dbReference type="EMBL" id="QZD88167.1"/>
    </source>
</evidence>
<dbReference type="Pfam" id="PF12710">
    <property type="entry name" value="HAD"/>
    <property type="match status" value="1"/>
</dbReference>
<organism evidence="2 3">
    <name type="scientific">Qipengyuania psychrotolerans</name>
    <dbReference type="NCBI Taxonomy" id="2867238"/>
    <lineage>
        <taxon>Bacteria</taxon>
        <taxon>Pseudomonadati</taxon>
        <taxon>Pseudomonadota</taxon>
        <taxon>Alphaproteobacteria</taxon>
        <taxon>Sphingomonadales</taxon>
        <taxon>Erythrobacteraceae</taxon>
        <taxon>Qipengyuania</taxon>
    </lineage>
</organism>
<dbReference type="InterPro" id="IPR036412">
    <property type="entry name" value="HAD-like_sf"/>
</dbReference>
<evidence type="ECO:0000256" key="1">
    <source>
        <dbReference type="SAM" id="Phobius"/>
    </source>
</evidence>
<dbReference type="Proteomes" id="UP000824280">
    <property type="component" value="Chromosome"/>
</dbReference>
<dbReference type="InterPro" id="IPR023214">
    <property type="entry name" value="HAD_sf"/>
</dbReference>
<sequence length="223" mass="24644">MRIAIYDLDRTLTRSPTFTPFLAFGASKVAPWRLGFMPVWILAMVGYRIGLYSRTALKRFGMKTMLGNVDVRRLHEVGEDYARARIAAPGLMSGTMQLLDEDRAAGARLMIATAAFDFYAASFAERLGFEALVATRWDGSTIPGGNCYGETKKDRVLDWFAEEGIDRSACSVRFVSDSFADGPMLDWSDEPIFATGSPAETAKAKARGWRVIDPRYGLPSTEG</sequence>
<proteinExistence type="predicted"/>
<dbReference type="SUPFAM" id="SSF56784">
    <property type="entry name" value="HAD-like"/>
    <property type="match status" value="1"/>
</dbReference>
<evidence type="ECO:0000313" key="3">
    <source>
        <dbReference type="Proteomes" id="UP000824280"/>
    </source>
</evidence>
<reference evidence="2 3" key="1">
    <citation type="submission" date="2021-08" db="EMBL/GenBank/DDBJ databases">
        <title>Comparative Genomics Analysis of the Genus Qipengyuania Reveals Extensive Genetic Diversity and Metabolic Versatility, Including the Description of Fifteen Novel Species.</title>
        <authorList>
            <person name="Liu Y."/>
        </authorList>
    </citation>
    <scope>NUCLEOTIDE SEQUENCE [LARGE SCALE GENOMIC DNA]</scope>
    <source>
        <strain evidence="2 3">1XM2-8</strain>
    </source>
</reference>
<dbReference type="NCBIfam" id="TIGR01488">
    <property type="entry name" value="HAD-SF-IB"/>
    <property type="match status" value="1"/>
</dbReference>
<keyword evidence="1" id="KW-0472">Membrane</keyword>
<dbReference type="RefSeq" id="WP_221423699.1">
    <property type="nucleotide sequence ID" value="NZ_CP081297.1"/>
</dbReference>
<dbReference type="Gene3D" id="1.20.1440.100">
    <property type="entry name" value="SG protein - dephosphorylation function"/>
    <property type="match status" value="1"/>
</dbReference>
<gene>
    <name evidence="2" type="ORF">K3166_05710</name>
</gene>
<dbReference type="EMBL" id="CP081297">
    <property type="protein sequence ID" value="QZD88167.1"/>
    <property type="molecule type" value="Genomic_DNA"/>
</dbReference>
<keyword evidence="3" id="KW-1185">Reference proteome</keyword>
<protein>
    <submittedName>
        <fullName evidence="2">HAD-IB family phosphatase</fullName>
    </submittedName>
</protein>
<keyword evidence="1" id="KW-0812">Transmembrane</keyword>
<name>A0ABX8ZGQ2_9SPHN</name>
<accession>A0ABX8ZGQ2</accession>
<keyword evidence="1" id="KW-1133">Transmembrane helix</keyword>
<dbReference type="Gene3D" id="3.40.50.1000">
    <property type="entry name" value="HAD superfamily/HAD-like"/>
    <property type="match status" value="1"/>
</dbReference>